<feature type="domain" description="T-SNARE coiled-coil homology" evidence="10">
    <location>
        <begin position="53"/>
        <end position="115"/>
    </location>
</feature>
<gene>
    <name evidence="11" type="ORF">UPYG_G00139360</name>
</gene>
<evidence type="ECO:0000256" key="8">
    <source>
        <dbReference type="ARBA" id="ARBA00023273"/>
    </source>
</evidence>
<keyword evidence="8" id="KW-0966">Cell projection</keyword>
<keyword evidence="4" id="KW-0963">Cytoplasm</keyword>
<accession>A0ABD0WZB3</accession>
<evidence type="ECO:0000256" key="5">
    <source>
        <dbReference type="ARBA" id="ARBA00022553"/>
    </source>
</evidence>
<name>A0ABD0WZB3_UMBPY</name>
<evidence type="ECO:0000256" key="9">
    <source>
        <dbReference type="SAM" id="MobiDB-lite"/>
    </source>
</evidence>
<comment type="caution">
    <text evidence="11">The sequence shown here is derived from an EMBL/GenBank/DDBJ whole genome shotgun (WGS) entry which is preliminary data.</text>
</comment>
<dbReference type="Gene3D" id="6.10.140.1620">
    <property type="match status" value="1"/>
</dbReference>
<evidence type="ECO:0000256" key="2">
    <source>
        <dbReference type="ARBA" id="ARBA00004510"/>
    </source>
</evidence>
<comment type="similarity">
    <text evidence="3">Belongs to the ABI family.</text>
</comment>
<keyword evidence="7" id="KW-0206">Cytoskeleton</keyword>
<evidence type="ECO:0000256" key="4">
    <source>
        <dbReference type="ARBA" id="ARBA00022490"/>
    </source>
</evidence>
<dbReference type="InterPro" id="IPR000727">
    <property type="entry name" value="T_SNARE_dom"/>
</dbReference>
<feature type="region of interest" description="Disordered" evidence="9">
    <location>
        <begin position="166"/>
        <end position="193"/>
    </location>
</feature>
<protein>
    <recommendedName>
        <fullName evidence="10">t-SNARE coiled-coil homology domain-containing protein</fullName>
    </recommendedName>
</protein>
<organism evidence="11 12">
    <name type="scientific">Umbra pygmaea</name>
    <name type="common">Eastern mudminnow</name>
    <dbReference type="NCBI Taxonomy" id="75934"/>
    <lineage>
        <taxon>Eukaryota</taxon>
        <taxon>Metazoa</taxon>
        <taxon>Chordata</taxon>
        <taxon>Craniata</taxon>
        <taxon>Vertebrata</taxon>
        <taxon>Euteleostomi</taxon>
        <taxon>Actinopterygii</taxon>
        <taxon>Neopterygii</taxon>
        <taxon>Teleostei</taxon>
        <taxon>Protacanthopterygii</taxon>
        <taxon>Esociformes</taxon>
        <taxon>Umbridae</taxon>
        <taxon>Umbra</taxon>
    </lineage>
</organism>
<evidence type="ECO:0000256" key="1">
    <source>
        <dbReference type="ARBA" id="ARBA00004245"/>
    </source>
</evidence>
<evidence type="ECO:0000313" key="11">
    <source>
        <dbReference type="EMBL" id="KAL0984279.1"/>
    </source>
</evidence>
<sequence>MTDQGKVYEHVSQILQETPNARKALIDNFTNLHKVADYCENNYLALQDGDTRKALEETKALTTQALASVTYQINSLATSVLKLLDNQGKQVKYMENSINILSLALAMHQEKVARREIGVLTKVTKLACTNLMNLPKAGPEPEQRYIRRSISFSDLDALGHSFIPGMKPGTSGSVQNTGSGGPEEHPLASAKQLGESSSITIKPDIYKSNLGFNVAVPLVPNLPAFSNLTQDSPAPPLQIAFHHL</sequence>
<dbReference type="PANTHER" id="PTHR10460">
    <property type="entry name" value="ABL INTERACTOR FAMILY MEMBER"/>
    <property type="match status" value="1"/>
</dbReference>
<comment type="subcellular location">
    <subcellularLocation>
        <location evidence="2">Cell projection</location>
        <location evidence="2">Lamellipodium</location>
    </subcellularLocation>
    <subcellularLocation>
        <location evidence="1">Cytoplasm</location>
        <location evidence="1">Cytoskeleton</location>
    </subcellularLocation>
</comment>
<dbReference type="EMBL" id="JAGEUA010000004">
    <property type="protein sequence ID" value="KAL0984279.1"/>
    <property type="molecule type" value="Genomic_DNA"/>
</dbReference>
<keyword evidence="6" id="KW-0175">Coiled coil</keyword>
<dbReference type="Proteomes" id="UP001557470">
    <property type="component" value="Unassembled WGS sequence"/>
</dbReference>
<reference evidence="11 12" key="1">
    <citation type="submission" date="2024-06" db="EMBL/GenBank/DDBJ databases">
        <authorList>
            <person name="Pan Q."/>
            <person name="Wen M."/>
            <person name="Jouanno E."/>
            <person name="Zahm M."/>
            <person name="Klopp C."/>
            <person name="Cabau C."/>
            <person name="Louis A."/>
            <person name="Berthelot C."/>
            <person name="Parey E."/>
            <person name="Roest Crollius H."/>
            <person name="Montfort J."/>
            <person name="Robinson-Rechavi M."/>
            <person name="Bouchez O."/>
            <person name="Lampietro C."/>
            <person name="Lopez Roques C."/>
            <person name="Donnadieu C."/>
            <person name="Postlethwait J."/>
            <person name="Bobe J."/>
            <person name="Verreycken H."/>
            <person name="Guiguen Y."/>
        </authorList>
    </citation>
    <scope>NUCLEOTIDE SEQUENCE [LARGE SCALE GENOMIC DNA]</scope>
    <source>
        <strain evidence="11">Up_M1</strain>
        <tissue evidence="11">Testis</tissue>
    </source>
</reference>
<evidence type="ECO:0000256" key="7">
    <source>
        <dbReference type="ARBA" id="ARBA00023212"/>
    </source>
</evidence>
<keyword evidence="12" id="KW-1185">Reference proteome</keyword>
<dbReference type="Pfam" id="PF07815">
    <property type="entry name" value="Abi_HHR"/>
    <property type="match status" value="1"/>
</dbReference>
<dbReference type="GO" id="GO:0030027">
    <property type="term" value="C:lamellipodium"/>
    <property type="evidence" value="ECO:0007669"/>
    <property type="project" value="UniProtKB-SubCell"/>
</dbReference>
<dbReference type="PROSITE" id="PS50192">
    <property type="entry name" value="T_SNARE"/>
    <property type="match status" value="1"/>
</dbReference>
<dbReference type="InterPro" id="IPR028457">
    <property type="entry name" value="ABI"/>
</dbReference>
<evidence type="ECO:0000256" key="3">
    <source>
        <dbReference type="ARBA" id="ARBA00010020"/>
    </source>
</evidence>
<dbReference type="PANTHER" id="PTHR10460:SF60">
    <property type="entry name" value="ABI GENE FAMILY MEMBER 3"/>
    <property type="match status" value="1"/>
</dbReference>
<dbReference type="InterPro" id="IPR012849">
    <property type="entry name" value="Abl-interactor_HHR_dom"/>
</dbReference>
<proteinExistence type="inferred from homology"/>
<keyword evidence="5" id="KW-0597">Phosphoprotein</keyword>
<evidence type="ECO:0000256" key="6">
    <source>
        <dbReference type="ARBA" id="ARBA00023054"/>
    </source>
</evidence>
<dbReference type="GO" id="GO:0005856">
    <property type="term" value="C:cytoskeleton"/>
    <property type="evidence" value="ECO:0007669"/>
    <property type="project" value="UniProtKB-SubCell"/>
</dbReference>
<evidence type="ECO:0000313" key="12">
    <source>
        <dbReference type="Proteomes" id="UP001557470"/>
    </source>
</evidence>
<evidence type="ECO:0000259" key="10">
    <source>
        <dbReference type="PROSITE" id="PS50192"/>
    </source>
</evidence>
<dbReference type="AlphaFoldDB" id="A0ABD0WZB3"/>